<dbReference type="PANTHER" id="PTHR43708:SF5">
    <property type="entry name" value="CONSERVED EXPRESSED OXIDOREDUCTASE (EUROFUNG)-RELATED"/>
    <property type="match status" value="1"/>
</dbReference>
<dbReference type="Gene3D" id="3.40.50.720">
    <property type="entry name" value="NAD(P)-binding Rossmann-like Domain"/>
    <property type="match status" value="1"/>
</dbReference>
<dbReference type="InterPro" id="IPR055170">
    <property type="entry name" value="GFO_IDH_MocA-like_dom"/>
</dbReference>
<sequence length="320" mass="35656">MGIAILGTGRVAEIHAEALTEMYPDALVGGWNRTFERAEMFCRRFGGSAFRDLNDALNNSDVEAVIVTTKTETHFEIAKQALECGKHVLLEKPLCTTAEEIGALADIARKNALICMPSHNYIYAPIMRRMRARVERGDLGKIGSYWALFNNVHPADVGQPDLVMRELMIHHVYSMLFFLGRPSTVTATATNTHFENRNADDQIMITAQYPGGTIANLWGSFSTDDATREPWSVYFKLLGTKGGAMSAWDQIKFGPEPEPLWDDASYRDSFLHAHEFFLEHCLAKGTPPLSSLEDAQDCLRILDAARMSVKSGEKTAIDYS</sequence>
<comment type="caution">
    <text evidence="5">The sequence shown here is derived from an EMBL/GenBank/DDBJ whole genome shotgun (WGS) entry which is preliminary data.</text>
</comment>
<proteinExistence type="inferred from homology"/>
<gene>
    <name evidence="5" type="ORF">OQ273_03085</name>
</gene>
<keyword evidence="6" id="KW-1185">Reference proteome</keyword>
<dbReference type="InterPro" id="IPR036291">
    <property type="entry name" value="NAD(P)-bd_dom_sf"/>
</dbReference>
<dbReference type="Proteomes" id="UP001151234">
    <property type="component" value="Unassembled WGS sequence"/>
</dbReference>
<evidence type="ECO:0000256" key="1">
    <source>
        <dbReference type="ARBA" id="ARBA00010928"/>
    </source>
</evidence>
<dbReference type="InterPro" id="IPR051317">
    <property type="entry name" value="Gfo/Idh/MocA_oxidoreduct"/>
</dbReference>
<dbReference type="PANTHER" id="PTHR43708">
    <property type="entry name" value="CONSERVED EXPRESSED OXIDOREDUCTASE (EUROFUNG)"/>
    <property type="match status" value="1"/>
</dbReference>
<dbReference type="AlphaFoldDB" id="A0A9X3UFP2"/>
<dbReference type="RefSeq" id="WP_267989008.1">
    <property type="nucleotide sequence ID" value="NZ_JAPJZI010000001.1"/>
</dbReference>
<reference evidence="5" key="1">
    <citation type="submission" date="2022-11" db="EMBL/GenBank/DDBJ databases">
        <title>Draft genome sequence of Hoeflea poritis E7-10 and Hoeflea prorocentri PM5-8, separated from scleractinian coral Porites lutea and marine dinoflagellate.</title>
        <authorList>
            <person name="Zhang G."/>
            <person name="Wei Q."/>
            <person name="Cai L."/>
        </authorList>
    </citation>
    <scope>NUCLEOTIDE SEQUENCE</scope>
    <source>
        <strain evidence="5">PM5-8</strain>
    </source>
</reference>
<keyword evidence="2" id="KW-0560">Oxidoreductase</keyword>
<dbReference type="GO" id="GO:0000166">
    <property type="term" value="F:nucleotide binding"/>
    <property type="evidence" value="ECO:0007669"/>
    <property type="project" value="InterPro"/>
</dbReference>
<evidence type="ECO:0000313" key="5">
    <source>
        <dbReference type="EMBL" id="MDA5397549.1"/>
    </source>
</evidence>
<evidence type="ECO:0000256" key="2">
    <source>
        <dbReference type="ARBA" id="ARBA00023002"/>
    </source>
</evidence>
<dbReference type="Pfam" id="PF22725">
    <property type="entry name" value="GFO_IDH_MocA_C3"/>
    <property type="match status" value="1"/>
</dbReference>
<dbReference type="Pfam" id="PF01408">
    <property type="entry name" value="GFO_IDH_MocA"/>
    <property type="match status" value="1"/>
</dbReference>
<dbReference type="GO" id="GO:0016491">
    <property type="term" value="F:oxidoreductase activity"/>
    <property type="evidence" value="ECO:0007669"/>
    <property type="project" value="UniProtKB-KW"/>
</dbReference>
<organism evidence="5 6">
    <name type="scientific">Hoeflea prorocentri</name>
    <dbReference type="NCBI Taxonomy" id="1922333"/>
    <lineage>
        <taxon>Bacteria</taxon>
        <taxon>Pseudomonadati</taxon>
        <taxon>Pseudomonadota</taxon>
        <taxon>Alphaproteobacteria</taxon>
        <taxon>Hyphomicrobiales</taxon>
        <taxon>Rhizobiaceae</taxon>
        <taxon>Hoeflea</taxon>
    </lineage>
</organism>
<evidence type="ECO:0000313" key="6">
    <source>
        <dbReference type="Proteomes" id="UP001151234"/>
    </source>
</evidence>
<comment type="similarity">
    <text evidence="1">Belongs to the Gfo/Idh/MocA family.</text>
</comment>
<feature type="domain" description="Gfo/Idh/MocA-like oxidoreductase N-terminal" evidence="3">
    <location>
        <begin position="2"/>
        <end position="118"/>
    </location>
</feature>
<feature type="domain" description="GFO/IDH/MocA-like oxidoreductase" evidence="4">
    <location>
        <begin position="127"/>
        <end position="243"/>
    </location>
</feature>
<dbReference type="SUPFAM" id="SSF55347">
    <property type="entry name" value="Glyceraldehyde-3-phosphate dehydrogenase-like, C-terminal domain"/>
    <property type="match status" value="1"/>
</dbReference>
<accession>A0A9X3UFP2</accession>
<dbReference type="EMBL" id="JAPJZI010000001">
    <property type="protein sequence ID" value="MDA5397549.1"/>
    <property type="molecule type" value="Genomic_DNA"/>
</dbReference>
<name>A0A9X3UFP2_9HYPH</name>
<dbReference type="SUPFAM" id="SSF51735">
    <property type="entry name" value="NAD(P)-binding Rossmann-fold domains"/>
    <property type="match status" value="1"/>
</dbReference>
<evidence type="ECO:0000259" key="4">
    <source>
        <dbReference type="Pfam" id="PF22725"/>
    </source>
</evidence>
<dbReference type="Gene3D" id="3.30.360.10">
    <property type="entry name" value="Dihydrodipicolinate Reductase, domain 2"/>
    <property type="match status" value="1"/>
</dbReference>
<protein>
    <submittedName>
        <fullName evidence="5">Gfo/Idh/MocA family oxidoreductase</fullName>
    </submittedName>
</protein>
<evidence type="ECO:0000259" key="3">
    <source>
        <dbReference type="Pfam" id="PF01408"/>
    </source>
</evidence>
<dbReference type="InterPro" id="IPR000683">
    <property type="entry name" value="Gfo/Idh/MocA-like_OxRdtase_N"/>
</dbReference>